<evidence type="ECO:0000313" key="2">
    <source>
        <dbReference type="EMBL" id="GLW66889.1"/>
    </source>
</evidence>
<comment type="caution">
    <text evidence="2">The sequence shown here is derived from an EMBL/GenBank/DDBJ whole genome shotgun (WGS) entry which is preliminary data.</text>
</comment>
<name>A0A9W6UX35_9ACTN</name>
<organism evidence="2 3">
    <name type="scientific">Actinomadura rubrobrunea</name>
    <dbReference type="NCBI Taxonomy" id="115335"/>
    <lineage>
        <taxon>Bacteria</taxon>
        <taxon>Bacillati</taxon>
        <taxon>Actinomycetota</taxon>
        <taxon>Actinomycetes</taxon>
        <taxon>Streptosporangiales</taxon>
        <taxon>Thermomonosporaceae</taxon>
        <taxon>Actinomadura</taxon>
    </lineage>
</organism>
<dbReference type="Proteomes" id="UP001165124">
    <property type="component" value="Unassembled WGS sequence"/>
</dbReference>
<feature type="region of interest" description="Disordered" evidence="1">
    <location>
        <begin position="59"/>
        <end position="95"/>
    </location>
</feature>
<dbReference type="EMBL" id="BSRZ01000018">
    <property type="protein sequence ID" value="GLW66889.1"/>
    <property type="molecule type" value="Genomic_DNA"/>
</dbReference>
<gene>
    <name evidence="2" type="ORF">Arub01_51330</name>
</gene>
<evidence type="ECO:0000256" key="1">
    <source>
        <dbReference type="SAM" id="MobiDB-lite"/>
    </source>
</evidence>
<accession>A0A9W6UX35</accession>
<reference evidence="2" key="1">
    <citation type="submission" date="2023-02" db="EMBL/GenBank/DDBJ databases">
        <title>Actinomadura rubrobrunea NBRC 14622.</title>
        <authorList>
            <person name="Ichikawa N."/>
            <person name="Sato H."/>
            <person name="Tonouchi N."/>
        </authorList>
    </citation>
    <scope>NUCLEOTIDE SEQUENCE</scope>
    <source>
        <strain evidence="2">NBRC 14622</strain>
    </source>
</reference>
<evidence type="ECO:0000313" key="3">
    <source>
        <dbReference type="Proteomes" id="UP001165124"/>
    </source>
</evidence>
<keyword evidence="3" id="KW-1185">Reference proteome</keyword>
<proteinExistence type="predicted"/>
<protein>
    <submittedName>
        <fullName evidence="2">Uncharacterized protein</fullName>
    </submittedName>
</protein>
<sequence>MSPPPMCGSASRAIRAALGTPRSDLLTLAGGDGWDGRVGGYGVWDHPGRTGISIRLADAGKGRDSASGCRRGPVSGSSRGAPGLRPDSPALGETARRRLRFGVGGAAVDCRAQVGGR</sequence>
<dbReference type="AlphaFoldDB" id="A0A9W6UX35"/>